<dbReference type="EMBL" id="JXNT01000017">
    <property type="protein sequence ID" value="ODM15335.1"/>
    <property type="molecule type" value="Genomic_DNA"/>
</dbReference>
<feature type="compositionally biased region" description="Polar residues" evidence="1">
    <location>
        <begin position="940"/>
        <end position="949"/>
    </location>
</feature>
<feature type="compositionally biased region" description="Basic and acidic residues" evidence="1">
    <location>
        <begin position="1090"/>
        <end position="1105"/>
    </location>
</feature>
<keyword evidence="3" id="KW-1185">Reference proteome</keyword>
<name>A0A1E3B2Z5_ASPCR</name>
<feature type="region of interest" description="Disordered" evidence="1">
    <location>
        <begin position="1036"/>
        <end position="1181"/>
    </location>
</feature>
<feature type="compositionally biased region" description="Polar residues" evidence="1">
    <location>
        <begin position="1125"/>
        <end position="1134"/>
    </location>
</feature>
<feature type="compositionally biased region" description="Basic residues" evidence="1">
    <location>
        <begin position="693"/>
        <end position="705"/>
    </location>
</feature>
<dbReference type="STRING" id="573508.A0A1E3B2Z5"/>
<feature type="compositionally biased region" description="Polar residues" evidence="1">
    <location>
        <begin position="547"/>
        <end position="560"/>
    </location>
</feature>
<organism evidence="2 3">
    <name type="scientific">Aspergillus cristatus</name>
    <name type="common">Chinese Fuzhuan brick tea-fermentation fungus</name>
    <name type="synonym">Eurotium cristatum</name>
    <dbReference type="NCBI Taxonomy" id="573508"/>
    <lineage>
        <taxon>Eukaryota</taxon>
        <taxon>Fungi</taxon>
        <taxon>Dikarya</taxon>
        <taxon>Ascomycota</taxon>
        <taxon>Pezizomycotina</taxon>
        <taxon>Eurotiomycetes</taxon>
        <taxon>Eurotiomycetidae</taxon>
        <taxon>Eurotiales</taxon>
        <taxon>Aspergillaceae</taxon>
        <taxon>Aspergillus</taxon>
        <taxon>Aspergillus subgen. Aspergillus</taxon>
    </lineage>
</organism>
<proteinExistence type="predicted"/>
<protein>
    <submittedName>
        <fullName evidence="2">Uncharacterized protein</fullName>
    </submittedName>
</protein>
<feature type="compositionally biased region" description="Low complexity" evidence="1">
    <location>
        <begin position="1106"/>
        <end position="1124"/>
    </location>
</feature>
<dbReference type="VEuPathDB" id="FungiDB:SI65_09276"/>
<sequence length="1441" mass="159532">MYGRWIIKLGARSFMHQCTWLDTGENVRFFLGATLSGCKWGKEVGLWRKVLGKARYDLVDRGLLELNGWSFGDSPAKREPNGRNPGLEFGNCAEVVPFSYLLSEIRGNSANIHGIALRNKALKSPTYNDRLSGTIWTNTEDPCINCEELIRLHGGNLAHFAKQAASTTNESENDPDQTVAELWKTIGARKEEHIVLNGLKKVDYSTLDQNRERIRDILHRDSLRLLAYVLLNSDDAIEQQSGLHLLLDGPTQANQVPLSSSDHMPSIRYKLITVLFCIFLDKGRAIQCRRLAGKLIVALMTESSETGSPILQAKDLANYCPRIVSIFCHEKDAALKFFAGDIIRSLRSTGTSEGHLWKSREPKYRSIFFECLRKYPNDWIRSFHSYTSEVEHYESRGARASSRSERSGTIKQSSCHLIGSVAIGPQTYSGPAILALSTSDCVIFIFPGSDYIEMPVQYISEPIHHVPKRRRGPSDAPSLEFEATGGVLLNGRQLLSKASISIVSDKDLSGLRDVLTDARSKAQKQGRATRRVSSTIVALDTAEEVTTKSSQCRDSSSQAFNHEVGSSADKDHGSRGESIAETSNAGSYELRAMSDLTREASRPEESSRITIEDVEILAGALSESEIPTSQEHGDKSPGKKISFPYDATDSPKKYVTSPIAEANPAEHITEPETADAASKRSQPKRSGVSNRRGTQKKPPLRRSARGRALSNRKDRRAIPNTQESLLFPRMGRPSKKIYTSRSKRAVDWEEDLRPTEDDEEAARAVQNDSQLTSVSSPSPGDTSIFSKRPNAAQKKRKARAAPSLAKGKRSAKKKVTSVNRRGRTPRLPLQTKEPNVDNGNEGTSTGHEAEKTTNDLNGSTGAGNNTDSRPHNHEDKENTFGLAAKPDDISFALRMDQLPSVVQGSRSPSEDTCVKRGAQADATNGAGQRREEAGAGNVHMNFNEQPSTDRMMVSQKSPQQTEFWINQNSRFSPVHDEQALMEGPLPEQGLELPNEYGTQQSESDKLQGIGDFQALFISQENEIGRLSMSIRDRAHDTPAEAVTDGNRDGAQSKPEERLLARSRKRAAIQSTTEENPNKKSQLTFATSGDQKLHQLEDAVERDRTSRQSNIDSSSSASIVERSTSPLSDSQSRSALEQMGGKLSEQTTTPEGPSRMILPASSQKKSIVDENGSPRLVPRHASDNHYFQATRVRRLRLEQWRHSLEDARSGYHGDSDDDSLESSASVSTSNSSSPERNVGSFKGGRLDFRSATILAGDANEARHCSSRGLCLPDDNTRGQPAKNSDQHVESMITPYSVSGIPTHRAESADTASRGLSSATTIQLPQEPTQLGIQVEEGPCKANWQASLEAMQKTTHELLLHTSERLTHQLEHEKGTISQVLDSYRQGCHQVMNQLFKAHEERIELYRQQMQSVRKQHSDLCQDLIRRLEENDRRIQERLCSGV</sequence>
<feature type="region of interest" description="Disordered" evidence="1">
    <location>
        <begin position="900"/>
        <end position="949"/>
    </location>
</feature>
<feature type="region of interest" description="Disordered" evidence="1">
    <location>
        <begin position="1206"/>
        <end position="1242"/>
    </location>
</feature>
<feature type="compositionally biased region" description="Basic and acidic residues" evidence="1">
    <location>
        <begin position="744"/>
        <end position="755"/>
    </location>
</feature>
<gene>
    <name evidence="2" type="ORF">SI65_09276</name>
</gene>
<feature type="compositionally biased region" description="Polar residues" evidence="1">
    <location>
        <begin position="854"/>
        <end position="867"/>
    </location>
</feature>
<feature type="region of interest" description="Disordered" evidence="1">
    <location>
        <begin position="621"/>
        <end position="879"/>
    </location>
</feature>
<feature type="compositionally biased region" description="Polar residues" evidence="1">
    <location>
        <begin position="1068"/>
        <end position="1089"/>
    </location>
</feature>
<dbReference type="OrthoDB" id="5374844at2759"/>
<evidence type="ECO:0000313" key="3">
    <source>
        <dbReference type="Proteomes" id="UP000094569"/>
    </source>
</evidence>
<feature type="compositionally biased region" description="Polar residues" evidence="1">
    <location>
        <begin position="837"/>
        <end position="846"/>
    </location>
</feature>
<feature type="compositionally biased region" description="Polar residues" evidence="1">
    <location>
        <begin position="766"/>
        <end position="785"/>
    </location>
</feature>
<dbReference type="Proteomes" id="UP000094569">
    <property type="component" value="Unassembled WGS sequence"/>
</dbReference>
<accession>A0A1E3B2Z5</accession>
<feature type="compositionally biased region" description="Low complexity" evidence="1">
    <location>
        <begin position="1220"/>
        <end position="1232"/>
    </location>
</feature>
<comment type="caution">
    <text evidence="2">The sequence shown here is derived from an EMBL/GenBank/DDBJ whole genome shotgun (WGS) entry which is preliminary data.</text>
</comment>
<evidence type="ECO:0000256" key="1">
    <source>
        <dbReference type="SAM" id="MobiDB-lite"/>
    </source>
</evidence>
<evidence type="ECO:0000313" key="2">
    <source>
        <dbReference type="EMBL" id="ODM15335.1"/>
    </source>
</evidence>
<feature type="compositionally biased region" description="Basic residues" evidence="1">
    <location>
        <begin position="806"/>
        <end position="824"/>
    </location>
</feature>
<feature type="region of interest" description="Disordered" evidence="1">
    <location>
        <begin position="543"/>
        <end position="590"/>
    </location>
</feature>
<feature type="compositionally biased region" description="Basic and acidic residues" evidence="1">
    <location>
        <begin position="868"/>
        <end position="878"/>
    </location>
</feature>
<reference evidence="2 3" key="1">
    <citation type="journal article" date="2016" name="BMC Genomics">
        <title>Comparative genomic and transcriptomic analyses of the Fuzhuan brick tea-fermentation fungus Aspergillus cristatus.</title>
        <authorList>
            <person name="Ge Y."/>
            <person name="Wang Y."/>
            <person name="Liu Y."/>
            <person name="Tan Y."/>
            <person name="Ren X."/>
            <person name="Zhang X."/>
            <person name="Hyde K.D."/>
            <person name="Liu Y."/>
            <person name="Liu Z."/>
        </authorList>
    </citation>
    <scope>NUCLEOTIDE SEQUENCE [LARGE SCALE GENOMIC DNA]</scope>
    <source>
        <strain evidence="2 3">GZAAS20.1005</strain>
    </source>
</reference>